<organism evidence="2 3">
    <name type="scientific">Photobacterium arenosum</name>
    <dbReference type="NCBI Taxonomy" id="2774143"/>
    <lineage>
        <taxon>Bacteria</taxon>
        <taxon>Pseudomonadati</taxon>
        <taxon>Pseudomonadota</taxon>
        <taxon>Gammaproteobacteria</taxon>
        <taxon>Vibrionales</taxon>
        <taxon>Vibrionaceae</taxon>
        <taxon>Photobacterium</taxon>
    </lineage>
</organism>
<evidence type="ECO:0000256" key="1">
    <source>
        <dbReference type="SAM" id="SignalP"/>
    </source>
</evidence>
<dbReference type="Proteomes" id="UP000649768">
    <property type="component" value="Unassembled WGS sequence"/>
</dbReference>
<sequence length="292" mass="32262">MKLKFCLTFAALALSVTSVSAQARNFDLPSGCEYGRVKSYDFKSEDVRGAVESGYNIYNDPQTYPDPSNPDQTDYNQEEYANFFESLINLFNSFDYLRVEVPKHVVQDEVFRAKGNLFDRYANVHFNNSEFGYVGKDKSNLDANSYLNMKFSRTYGYGLVWINRAGGMCSAEGVWVQKKPRIVSGSATHASGKVQANIQYLIDKYSTAAKDTSVNARLIIRVRDDLYGQTASTSVSLSALQGNTTISVTPANPGINSVSVTLSDGKYTDGMSLGYVRVPGTPKPPCPRCQPL</sequence>
<reference evidence="2 3" key="1">
    <citation type="submission" date="2020-09" db="EMBL/GenBank/DDBJ databases">
        <title>Photobacterium sp. CAU 1568 isolated from sand of Sido Beach.</title>
        <authorList>
            <person name="Kim W."/>
        </authorList>
    </citation>
    <scope>NUCLEOTIDE SEQUENCE [LARGE SCALE GENOMIC DNA]</scope>
    <source>
        <strain evidence="2 3">CAU 1568</strain>
    </source>
</reference>
<accession>A0ABR9BSM4</accession>
<feature type="chain" id="PRO_5045872946" evidence="1">
    <location>
        <begin position="22"/>
        <end position="292"/>
    </location>
</feature>
<proteinExistence type="predicted"/>
<dbReference type="EMBL" id="JACYTP010000014">
    <property type="protein sequence ID" value="MBD8514642.1"/>
    <property type="molecule type" value="Genomic_DNA"/>
</dbReference>
<evidence type="ECO:0000313" key="3">
    <source>
        <dbReference type="Proteomes" id="UP000649768"/>
    </source>
</evidence>
<protein>
    <submittedName>
        <fullName evidence="2">Uncharacterized protein</fullName>
    </submittedName>
</protein>
<evidence type="ECO:0000313" key="2">
    <source>
        <dbReference type="EMBL" id="MBD8514642.1"/>
    </source>
</evidence>
<name>A0ABR9BSM4_9GAMM</name>
<gene>
    <name evidence="2" type="ORF">IFO68_18320</name>
</gene>
<dbReference type="RefSeq" id="WP_192017262.1">
    <property type="nucleotide sequence ID" value="NZ_JACYTP010000014.1"/>
</dbReference>
<keyword evidence="3" id="KW-1185">Reference proteome</keyword>
<feature type="signal peptide" evidence="1">
    <location>
        <begin position="1"/>
        <end position="21"/>
    </location>
</feature>
<comment type="caution">
    <text evidence="2">The sequence shown here is derived from an EMBL/GenBank/DDBJ whole genome shotgun (WGS) entry which is preliminary data.</text>
</comment>
<keyword evidence="1" id="KW-0732">Signal</keyword>